<dbReference type="PANTHER" id="PTHR42847:SF4">
    <property type="entry name" value="ALKANESULFONATE MONOOXYGENASE-RELATED"/>
    <property type="match status" value="1"/>
</dbReference>
<gene>
    <name evidence="6" type="ORF">SGA01_73330</name>
</gene>
<dbReference type="GO" id="GO:0046306">
    <property type="term" value="P:alkanesulfonate catabolic process"/>
    <property type="evidence" value="ECO:0007669"/>
    <property type="project" value="TreeGrafter"/>
</dbReference>
<dbReference type="EMBL" id="BJMN01000065">
    <property type="protein sequence ID" value="GEB61728.1"/>
    <property type="molecule type" value="Genomic_DNA"/>
</dbReference>
<dbReference type="InterPro" id="IPR036661">
    <property type="entry name" value="Luciferase-like_sf"/>
</dbReference>
<keyword evidence="1" id="KW-0285">Flavoprotein</keyword>
<evidence type="ECO:0000259" key="5">
    <source>
        <dbReference type="Pfam" id="PF00296"/>
    </source>
</evidence>
<feature type="domain" description="Luciferase-like" evidence="5">
    <location>
        <begin position="85"/>
        <end position="283"/>
    </location>
</feature>
<dbReference type="Proteomes" id="UP000315226">
    <property type="component" value="Unassembled WGS sequence"/>
</dbReference>
<keyword evidence="7" id="KW-1185">Reference proteome</keyword>
<dbReference type="Pfam" id="PF00296">
    <property type="entry name" value="Bac_luciferase"/>
    <property type="match status" value="1"/>
</dbReference>
<dbReference type="SUPFAM" id="SSF51679">
    <property type="entry name" value="Bacterial luciferase-like"/>
    <property type="match status" value="1"/>
</dbReference>
<reference evidence="6 7" key="1">
    <citation type="submission" date="2019-06" db="EMBL/GenBank/DDBJ databases">
        <title>Whole genome shotgun sequence of Streptomyces gardneri NBRC 12865.</title>
        <authorList>
            <person name="Hosoyama A."/>
            <person name="Uohara A."/>
            <person name="Ohji S."/>
            <person name="Ichikawa N."/>
        </authorList>
    </citation>
    <scope>NUCLEOTIDE SEQUENCE [LARGE SCALE GENOMIC DNA]</scope>
    <source>
        <strain evidence="6 7">NBRC 12865</strain>
    </source>
</reference>
<keyword evidence="2" id="KW-0288">FMN</keyword>
<proteinExistence type="predicted"/>
<dbReference type="Gene3D" id="3.20.20.30">
    <property type="entry name" value="Luciferase-like domain"/>
    <property type="match status" value="1"/>
</dbReference>
<evidence type="ECO:0000313" key="7">
    <source>
        <dbReference type="Proteomes" id="UP000315226"/>
    </source>
</evidence>
<protein>
    <submittedName>
        <fullName evidence="6">F420-dependent oxidoreductase</fullName>
    </submittedName>
</protein>
<name>A0A4Y3RXB4_9ACTN</name>
<dbReference type="AlphaFoldDB" id="A0A4Y3RXB4"/>
<evidence type="ECO:0000256" key="3">
    <source>
        <dbReference type="ARBA" id="ARBA00023002"/>
    </source>
</evidence>
<evidence type="ECO:0000256" key="4">
    <source>
        <dbReference type="ARBA" id="ARBA00023033"/>
    </source>
</evidence>
<keyword evidence="4" id="KW-0503">Monooxygenase</keyword>
<organism evidence="6 7">
    <name type="scientific">Streptomyces gardneri</name>
    <dbReference type="NCBI Taxonomy" id="66892"/>
    <lineage>
        <taxon>Bacteria</taxon>
        <taxon>Bacillati</taxon>
        <taxon>Actinomycetota</taxon>
        <taxon>Actinomycetes</taxon>
        <taxon>Kitasatosporales</taxon>
        <taxon>Streptomycetaceae</taxon>
        <taxon>Streptomyces</taxon>
    </lineage>
</organism>
<keyword evidence="3" id="KW-0560">Oxidoreductase</keyword>
<comment type="caution">
    <text evidence="6">The sequence shown here is derived from an EMBL/GenBank/DDBJ whole genome shotgun (WGS) entry which is preliminary data.</text>
</comment>
<dbReference type="PANTHER" id="PTHR42847">
    <property type="entry name" value="ALKANESULFONATE MONOOXYGENASE"/>
    <property type="match status" value="1"/>
</dbReference>
<accession>A0A4Y3RXB4</accession>
<dbReference type="InterPro" id="IPR050172">
    <property type="entry name" value="SsuD_RutA_monooxygenase"/>
</dbReference>
<evidence type="ECO:0000256" key="1">
    <source>
        <dbReference type="ARBA" id="ARBA00022630"/>
    </source>
</evidence>
<evidence type="ECO:0000256" key="2">
    <source>
        <dbReference type="ARBA" id="ARBA00022643"/>
    </source>
</evidence>
<evidence type="ECO:0000313" key="6">
    <source>
        <dbReference type="EMBL" id="GEB61728.1"/>
    </source>
</evidence>
<dbReference type="GO" id="GO:0008726">
    <property type="term" value="F:alkanesulfonate monooxygenase activity"/>
    <property type="evidence" value="ECO:0007669"/>
    <property type="project" value="TreeGrafter"/>
</dbReference>
<dbReference type="InterPro" id="IPR011251">
    <property type="entry name" value="Luciferase-like_dom"/>
</dbReference>
<sequence>MVADALRFTRRANSVYAIRPSFWTSVRIAQSVASRLSVIGSDYRRIHGRRASEQAGIPSAGPCRLASLVLVKIGVNILNFGPGTDPGVLRNWARTVEGLGFDLLMVSDHIAVTPDVAERYPAPFYEPFTTLSWLAGLTTRVRLGTTVLIAPYRHPLLTARMAANLDQLSGGRLVLGVGVGWAREEFAALGIPFERRGRLTDEHLRGIRDAWANTADYGERRIPVWVGGNSDAGLRRAVRLGDAWHPLRCTLPWLREGAERLKAAAEEQRLPVPALAPRIALQVTDSPSTGADRPAGQGTIDQILDDLDQLRLLGAESVVLDPYGGDPDETRRPEKAWQTLAAVAAHLSLTHD</sequence>